<feature type="transmembrane region" description="Helical" evidence="1">
    <location>
        <begin position="37"/>
        <end position="54"/>
    </location>
</feature>
<dbReference type="HOGENOM" id="CLU_1975725_0_0_1"/>
<dbReference type="AlphaFoldDB" id="V9DAB0"/>
<protein>
    <submittedName>
        <fullName evidence="2">Uncharacterized protein</fullName>
    </submittedName>
</protein>
<reference evidence="2 3" key="1">
    <citation type="submission" date="2013-03" db="EMBL/GenBank/DDBJ databases">
        <title>The Genome Sequence of Cladophialophora carrionii CBS 160.54.</title>
        <authorList>
            <consortium name="The Broad Institute Genomics Platform"/>
            <person name="Cuomo C."/>
            <person name="de Hoog S."/>
            <person name="Gorbushina A."/>
            <person name="Walker B."/>
            <person name="Young S.K."/>
            <person name="Zeng Q."/>
            <person name="Gargeya S."/>
            <person name="Fitzgerald M."/>
            <person name="Haas B."/>
            <person name="Abouelleil A."/>
            <person name="Allen A.W."/>
            <person name="Alvarado L."/>
            <person name="Arachchi H.M."/>
            <person name="Berlin A.M."/>
            <person name="Chapman S.B."/>
            <person name="Gainer-Dewar J."/>
            <person name="Goldberg J."/>
            <person name="Griggs A."/>
            <person name="Gujja S."/>
            <person name="Hansen M."/>
            <person name="Howarth C."/>
            <person name="Imamovic A."/>
            <person name="Ireland A."/>
            <person name="Larimer J."/>
            <person name="McCowan C."/>
            <person name="Murphy C."/>
            <person name="Pearson M."/>
            <person name="Poon T.W."/>
            <person name="Priest M."/>
            <person name="Roberts A."/>
            <person name="Saif S."/>
            <person name="Shea T."/>
            <person name="Sisk P."/>
            <person name="Sykes S."/>
            <person name="Wortman J."/>
            <person name="Nusbaum C."/>
            <person name="Birren B."/>
        </authorList>
    </citation>
    <scope>NUCLEOTIDE SEQUENCE [LARGE SCALE GENOMIC DNA]</scope>
    <source>
        <strain evidence="2 3">CBS 160.54</strain>
    </source>
</reference>
<dbReference type="Proteomes" id="UP000030678">
    <property type="component" value="Unassembled WGS sequence"/>
</dbReference>
<feature type="non-terminal residue" evidence="2">
    <location>
        <position position="127"/>
    </location>
</feature>
<dbReference type="VEuPathDB" id="FungiDB:G647_06955"/>
<keyword evidence="1" id="KW-1133">Transmembrane helix</keyword>
<sequence>MPQPSQPVLLKEETPADRALRRIQTRFKKETRDMTKGLFVGLCAVLYTLLRWGYQMKELEMERFIALYPTYERETRHQANAVPYHLWVRPRLPTIYKKPVLKEQNLREIWRDHHYHFLLVELGLENV</sequence>
<dbReference type="GeneID" id="19985448"/>
<dbReference type="RefSeq" id="XP_008729494.1">
    <property type="nucleotide sequence ID" value="XM_008731272.1"/>
</dbReference>
<name>V9DAB0_9EURO</name>
<keyword evidence="1" id="KW-0812">Transmembrane</keyword>
<proteinExistence type="predicted"/>
<keyword evidence="1" id="KW-0472">Membrane</keyword>
<gene>
    <name evidence="2" type="ORF">G647_06955</name>
</gene>
<dbReference type="EMBL" id="KB822706">
    <property type="protein sequence ID" value="ETI22877.1"/>
    <property type="molecule type" value="Genomic_DNA"/>
</dbReference>
<evidence type="ECO:0000313" key="2">
    <source>
        <dbReference type="EMBL" id="ETI22877.1"/>
    </source>
</evidence>
<organism evidence="2 3">
    <name type="scientific">Cladophialophora carrionii CBS 160.54</name>
    <dbReference type="NCBI Taxonomy" id="1279043"/>
    <lineage>
        <taxon>Eukaryota</taxon>
        <taxon>Fungi</taxon>
        <taxon>Dikarya</taxon>
        <taxon>Ascomycota</taxon>
        <taxon>Pezizomycotina</taxon>
        <taxon>Eurotiomycetes</taxon>
        <taxon>Chaetothyriomycetidae</taxon>
        <taxon>Chaetothyriales</taxon>
        <taxon>Herpotrichiellaceae</taxon>
        <taxon>Cladophialophora</taxon>
    </lineage>
</organism>
<evidence type="ECO:0000256" key="1">
    <source>
        <dbReference type="SAM" id="Phobius"/>
    </source>
</evidence>
<accession>V9DAB0</accession>
<evidence type="ECO:0000313" key="3">
    <source>
        <dbReference type="Proteomes" id="UP000030678"/>
    </source>
</evidence>